<evidence type="ECO:0000313" key="2">
    <source>
        <dbReference type="EMBL" id="CBY38871.1"/>
    </source>
</evidence>
<accession>E4YTT2</accession>
<dbReference type="Proteomes" id="UP000011014">
    <property type="component" value="Unassembled WGS sequence"/>
</dbReference>
<name>E4YTT2_OIKDI</name>
<feature type="region of interest" description="Disordered" evidence="1">
    <location>
        <begin position="16"/>
        <end position="51"/>
    </location>
</feature>
<reference evidence="2" key="1">
    <citation type="journal article" date="2010" name="Science">
        <title>Plasticity of animal genome architecture unmasked by rapid evolution of a pelagic tunicate.</title>
        <authorList>
            <person name="Denoeud F."/>
            <person name="Henriet S."/>
            <person name="Mungpakdee S."/>
            <person name="Aury J.M."/>
            <person name="Da Silva C."/>
            <person name="Brinkmann H."/>
            <person name="Mikhaleva J."/>
            <person name="Olsen L.C."/>
            <person name="Jubin C."/>
            <person name="Canestro C."/>
            <person name="Bouquet J.M."/>
            <person name="Danks G."/>
            <person name="Poulain J."/>
            <person name="Campsteijn C."/>
            <person name="Adamski M."/>
            <person name="Cross I."/>
            <person name="Yadetie F."/>
            <person name="Muffato M."/>
            <person name="Louis A."/>
            <person name="Butcher S."/>
            <person name="Tsagkogeorga G."/>
            <person name="Konrad A."/>
            <person name="Singh S."/>
            <person name="Jensen M.F."/>
            <person name="Cong E.H."/>
            <person name="Eikeseth-Otteraa H."/>
            <person name="Noel B."/>
            <person name="Anthouard V."/>
            <person name="Porcel B.M."/>
            <person name="Kachouri-Lafond R."/>
            <person name="Nishino A."/>
            <person name="Ugolini M."/>
            <person name="Chourrout P."/>
            <person name="Nishida H."/>
            <person name="Aasland R."/>
            <person name="Huzurbazar S."/>
            <person name="Westhof E."/>
            <person name="Delsuc F."/>
            <person name="Lehrach H."/>
            <person name="Reinhardt R."/>
            <person name="Weissenbach J."/>
            <person name="Roy S.W."/>
            <person name="Artiguenave F."/>
            <person name="Postlethwait J.H."/>
            <person name="Manak J.R."/>
            <person name="Thompson E.M."/>
            <person name="Jaillon O."/>
            <person name="Du Pasquier L."/>
            <person name="Boudinot P."/>
            <person name="Liberles D.A."/>
            <person name="Volff J.N."/>
            <person name="Philippe H."/>
            <person name="Lenhard B."/>
            <person name="Roest Crollius H."/>
            <person name="Wincker P."/>
            <person name="Chourrout D."/>
        </authorList>
    </citation>
    <scope>NUCLEOTIDE SEQUENCE [LARGE SCALE GENOMIC DNA]</scope>
</reference>
<organism evidence="2">
    <name type="scientific">Oikopleura dioica</name>
    <name type="common">Tunicate</name>
    <dbReference type="NCBI Taxonomy" id="34765"/>
    <lineage>
        <taxon>Eukaryota</taxon>
        <taxon>Metazoa</taxon>
        <taxon>Chordata</taxon>
        <taxon>Tunicata</taxon>
        <taxon>Appendicularia</taxon>
        <taxon>Copelata</taxon>
        <taxon>Oikopleuridae</taxon>
        <taxon>Oikopleura</taxon>
    </lineage>
</organism>
<proteinExistence type="predicted"/>
<gene>
    <name evidence="2" type="ORF">GSOID_T00019399001</name>
</gene>
<feature type="compositionally biased region" description="Basic and acidic residues" evidence="1">
    <location>
        <begin position="33"/>
        <end position="51"/>
    </location>
</feature>
<evidence type="ECO:0000256" key="1">
    <source>
        <dbReference type="SAM" id="MobiDB-lite"/>
    </source>
</evidence>
<sequence>MEIRVKDSSNIISSKSLSEKDISRLTRTRKHERNNEQLRRSRRSPVEKNDGICETKTKEMDSSALKKHLCKYHFDKIRHGVINEGYLHSEVYTSNHCSRNLIIVPSINKLHTMPTSCELSSYGESQKDDLSCLRGAFHCKIAVAKRICKKMAMFYEQVVPKQEWHIDYDKDVNWGGFPKCQRDMTKNPELKCGEVPIHHYDPLATKFDFYYIVRKKMTDREFLLAKMQFVISIRNHAICAARLEFKTR</sequence>
<dbReference type="AlphaFoldDB" id="E4YTT2"/>
<protein>
    <submittedName>
        <fullName evidence="2">Uncharacterized protein</fullName>
    </submittedName>
</protein>
<dbReference type="EMBL" id="FN655348">
    <property type="protein sequence ID" value="CBY38871.1"/>
    <property type="molecule type" value="Genomic_DNA"/>
</dbReference>